<feature type="compositionally biased region" description="Polar residues" evidence="1">
    <location>
        <begin position="308"/>
        <end position="326"/>
    </location>
</feature>
<dbReference type="SMART" id="SM00292">
    <property type="entry name" value="BRCT"/>
    <property type="match status" value="2"/>
</dbReference>
<keyword evidence="2" id="KW-0732">Signal</keyword>
<dbReference type="PANTHER" id="PTHR15321">
    <property type="entry name" value="TUMOR SUPPRESSOR P53-BINDING PROTEIN 1"/>
    <property type="match status" value="1"/>
</dbReference>
<dbReference type="EMBL" id="PKPP01002094">
    <property type="protein sequence ID" value="PWA77663.1"/>
    <property type="molecule type" value="Genomic_DNA"/>
</dbReference>
<dbReference type="SUPFAM" id="SSF52113">
    <property type="entry name" value="BRCT domain"/>
    <property type="match status" value="2"/>
</dbReference>
<dbReference type="GO" id="GO:0045944">
    <property type="term" value="P:positive regulation of transcription by RNA polymerase II"/>
    <property type="evidence" value="ECO:0007669"/>
    <property type="project" value="TreeGrafter"/>
</dbReference>
<evidence type="ECO:0000313" key="4">
    <source>
        <dbReference type="EMBL" id="PWA77663.1"/>
    </source>
</evidence>
<keyword evidence="5" id="KW-1185">Reference proteome</keyword>
<reference evidence="4 5" key="1">
    <citation type="journal article" date="2018" name="Mol. Plant">
        <title>The genome of Artemisia annua provides insight into the evolution of Asteraceae family and artemisinin biosynthesis.</title>
        <authorList>
            <person name="Shen Q."/>
            <person name="Zhang L."/>
            <person name="Liao Z."/>
            <person name="Wang S."/>
            <person name="Yan T."/>
            <person name="Shi P."/>
            <person name="Liu M."/>
            <person name="Fu X."/>
            <person name="Pan Q."/>
            <person name="Wang Y."/>
            <person name="Lv Z."/>
            <person name="Lu X."/>
            <person name="Zhang F."/>
            <person name="Jiang W."/>
            <person name="Ma Y."/>
            <person name="Chen M."/>
            <person name="Hao X."/>
            <person name="Li L."/>
            <person name="Tang Y."/>
            <person name="Lv G."/>
            <person name="Zhou Y."/>
            <person name="Sun X."/>
            <person name="Brodelius P.E."/>
            <person name="Rose J.K.C."/>
            <person name="Tang K."/>
        </authorList>
    </citation>
    <scope>NUCLEOTIDE SEQUENCE [LARGE SCALE GENOMIC DNA]</scope>
    <source>
        <strain evidence="5">cv. Huhao1</strain>
        <tissue evidence="4">Leaf</tissue>
    </source>
</reference>
<dbReference type="InterPro" id="IPR047252">
    <property type="entry name" value="TP53BP1-like"/>
</dbReference>
<dbReference type="Proteomes" id="UP000245207">
    <property type="component" value="Unassembled WGS sequence"/>
</dbReference>
<protein>
    <submittedName>
        <fullName evidence="4">BRCT domain-containing protein</fullName>
    </submittedName>
</protein>
<proteinExistence type="predicted"/>
<dbReference type="PROSITE" id="PS50172">
    <property type="entry name" value="BRCT"/>
    <property type="match status" value="2"/>
</dbReference>
<dbReference type="Gene3D" id="3.40.50.10190">
    <property type="entry name" value="BRCT domain"/>
    <property type="match status" value="2"/>
</dbReference>
<dbReference type="AlphaFoldDB" id="A0A2U1NVW3"/>
<feature type="region of interest" description="Disordered" evidence="1">
    <location>
        <begin position="295"/>
        <end position="328"/>
    </location>
</feature>
<feature type="domain" description="BRCT" evidence="3">
    <location>
        <begin position="870"/>
        <end position="970"/>
    </location>
</feature>
<dbReference type="InterPro" id="IPR001357">
    <property type="entry name" value="BRCT_dom"/>
</dbReference>
<feature type="region of interest" description="Disordered" evidence="1">
    <location>
        <begin position="589"/>
        <end position="618"/>
    </location>
</feature>
<dbReference type="STRING" id="35608.A0A2U1NVW3"/>
<feature type="region of interest" description="Disordered" evidence="1">
    <location>
        <begin position="150"/>
        <end position="170"/>
    </location>
</feature>
<feature type="domain" description="BRCT" evidence="3">
    <location>
        <begin position="749"/>
        <end position="853"/>
    </location>
</feature>
<dbReference type="GO" id="GO:0005634">
    <property type="term" value="C:nucleus"/>
    <property type="evidence" value="ECO:0007669"/>
    <property type="project" value="TreeGrafter"/>
</dbReference>
<feature type="signal peptide" evidence="2">
    <location>
        <begin position="1"/>
        <end position="29"/>
    </location>
</feature>
<organism evidence="4 5">
    <name type="scientific">Artemisia annua</name>
    <name type="common">Sweet wormwood</name>
    <dbReference type="NCBI Taxonomy" id="35608"/>
    <lineage>
        <taxon>Eukaryota</taxon>
        <taxon>Viridiplantae</taxon>
        <taxon>Streptophyta</taxon>
        <taxon>Embryophyta</taxon>
        <taxon>Tracheophyta</taxon>
        <taxon>Spermatophyta</taxon>
        <taxon>Magnoliopsida</taxon>
        <taxon>eudicotyledons</taxon>
        <taxon>Gunneridae</taxon>
        <taxon>Pentapetalae</taxon>
        <taxon>asterids</taxon>
        <taxon>campanulids</taxon>
        <taxon>Asterales</taxon>
        <taxon>Asteraceae</taxon>
        <taxon>Asteroideae</taxon>
        <taxon>Anthemideae</taxon>
        <taxon>Artemisiinae</taxon>
        <taxon>Artemisia</taxon>
    </lineage>
</organism>
<dbReference type="OrthoDB" id="646980at2759"/>
<evidence type="ECO:0000256" key="2">
    <source>
        <dbReference type="SAM" id="SignalP"/>
    </source>
</evidence>
<sequence>MRHGSLLGFTLPPIHLLLLPLNVEPRAIAKEVGRFQQSIGARENENLSNIGKCKSFQLFLSGDDNSPMTLPSCSSNHEVQYRLHLSSNGESQYSLNTILSKSQSERSAFRQASLLQHPEAKAITQKETTEVNHNVDEAFIAPVQQRVNLETSSHKSPKSKEQKGINSKVTAKSRKAVMKDAVELAVAASEALTIHEVVKDEPSMKLSFASAVLEAAIRVKQARLEDFVETYNSSIEESNEIDFDFLSDLDELSMADAYEDVGLTVIGHGDLSGYESMSHVRDTYASESYVSSSKQKCTEPGGLEVGSDSASPEQPRSTTGRTNAQPVTVGLGRENADLACDMDGVFGCSVEQANFSTTEVVLEREGFAIEDPQLSKTILRSSLQSGTSEYKGFVKHLLNSLKHMRILMINVLEILEIESEINIPANADDKCRKSIPELFANETSSFSESADIAPDMNSCIQRQDKECKTVSQSSVAPEHTNENCSNNENLDSDGVAVTPSDSPMDLLCSVVPCSFASDNVVSQNCNHQANLEKTVGPMVEPNFDTSKQVPPLNADLLPGEGRFISGDSPPSIRRQAASLKTYSMLPRCDPYLDKEQTHGESLPSEHNQPEHNQTSKGDAHLTGQMEKEMNLPRNINNENITGCLSPDVVGEENTEQIVVSESNVELLKPTARLFRKVECNSKNYLVPRRKRVRFSECEINYPQVKKFKKAPQIKLKDPLVARRICRGLRSSKPRAKSKFQEVENHRLADKNKLFQDLKFLLTGFSVKKHKEITNLIQNNGGIVLDDLPPPSTSRGKKSVKCKSQLLPLILCPRRLLTTKFLYGCAVNACILKVNWLFDSVEEGSILPPKEYMVLRHLTESCMVIGKPVSRTYFIFDNVAVMLHGKPNFCSKMAKVIKHGGGLVFKTFHWLVKSVESKKVSVGAIVVEDENSVSRQLKQCALEQKIPIVPLSWIINSLYAGMVLPSPELKLPDYPINVELSEEI</sequence>
<dbReference type="Pfam" id="PF18428">
    <property type="entry name" value="BRCT_3"/>
    <property type="match status" value="1"/>
</dbReference>
<feature type="compositionally biased region" description="Polar residues" evidence="1">
    <location>
        <begin position="604"/>
        <end position="616"/>
    </location>
</feature>
<feature type="region of interest" description="Disordered" evidence="1">
    <location>
        <begin position="470"/>
        <end position="494"/>
    </location>
</feature>
<dbReference type="InterPro" id="IPR036420">
    <property type="entry name" value="BRCT_dom_sf"/>
</dbReference>
<evidence type="ECO:0000313" key="5">
    <source>
        <dbReference type="Proteomes" id="UP000245207"/>
    </source>
</evidence>
<comment type="caution">
    <text evidence="4">The sequence shown here is derived from an EMBL/GenBank/DDBJ whole genome shotgun (WGS) entry which is preliminary data.</text>
</comment>
<dbReference type="Pfam" id="PF16589">
    <property type="entry name" value="BRCT_2"/>
    <property type="match status" value="1"/>
</dbReference>
<gene>
    <name evidence="4" type="ORF">CTI12_AA222580</name>
</gene>
<dbReference type="GO" id="GO:0000077">
    <property type="term" value="P:DNA damage checkpoint signaling"/>
    <property type="evidence" value="ECO:0007669"/>
    <property type="project" value="TreeGrafter"/>
</dbReference>
<name>A0A2U1NVW3_ARTAN</name>
<accession>A0A2U1NVW3</accession>
<evidence type="ECO:0000256" key="1">
    <source>
        <dbReference type="SAM" id="MobiDB-lite"/>
    </source>
</evidence>
<dbReference type="GO" id="GO:0042393">
    <property type="term" value="F:histone binding"/>
    <property type="evidence" value="ECO:0007669"/>
    <property type="project" value="TreeGrafter"/>
</dbReference>
<feature type="chain" id="PRO_5015625898" evidence="2">
    <location>
        <begin position="30"/>
        <end position="983"/>
    </location>
</feature>
<evidence type="ECO:0000259" key="3">
    <source>
        <dbReference type="PROSITE" id="PS50172"/>
    </source>
</evidence>
<dbReference type="PANTHER" id="PTHR15321:SF3">
    <property type="entry name" value="TP53-BINDING PROTEIN 1"/>
    <property type="match status" value="1"/>
</dbReference>